<dbReference type="Proteomes" id="UP000798662">
    <property type="component" value="Chromosome 3"/>
</dbReference>
<comment type="caution">
    <text evidence="1">The sequence shown here is derived from an EMBL/GenBank/DDBJ whole genome shotgun (WGS) entry which is preliminary data.</text>
</comment>
<accession>A0ACC3CDT4</accession>
<evidence type="ECO:0000313" key="1">
    <source>
        <dbReference type="EMBL" id="KAK1868119.1"/>
    </source>
</evidence>
<keyword evidence="2" id="KW-1185">Reference proteome</keyword>
<gene>
    <name evidence="1" type="ORF">I4F81_010614</name>
</gene>
<name>A0ACC3CDT4_PYRYE</name>
<dbReference type="EMBL" id="CM020620">
    <property type="protein sequence ID" value="KAK1868119.1"/>
    <property type="molecule type" value="Genomic_DNA"/>
</dbReference>
<reference evidence="1" key="1">
    <citation type="submission" date="2019-11" db="EMBL/GenBank/DDBJ databases">
        <title>Nori genome reveals adaptations in red seaweeds to the harsh intertidal environment.</title>
        <authorList>
            <person name="Wang D."/>
            <person name="Mao Y."/>
        </authorList>
    </citation>
    <scope>NUCLEOTIDE SEQUENCE</scope>
    <source>
        <tissue evidence="1">Gametophyte</tissue>
    </source>
</reference>
<proteinExistence type="predicted"/>
<organism evidence="1 2">
    <name type="scientific">Pyropia yezoensis</name>
    <name type="common">Susabi-nori</name>
    <name type="synonym">Porphyra yezoensis</name>
    <dbReference type="NCBI Taxonomy" id="2788"/>
    <lineage>
        <taxon>Eukaryota</taxon>
        <taxon>Rhodophyta</taxon>
        <taxon>Bangiophyceae</taxon>
        <taxon>Bangiales</taxon>
        <taxon>Bangiaceae</taxon>
        <taxon>Pyropia</taxon>
    </lineage>
</organism>
<evidence type="ECO:0000313" key="2">
    <source>
        <dbReference type="Proteomes" id="UP000798662"/>
    </source>
</evidence>
<sequence length="586" mass="57923">MAFAPLLVPGPRLTSGLPATPGMGTSAFTPAVPSADSAPPAGMVARHNTRMAAAMSNTPRSAAAALAAAGGVDPSSYHVLATLRRHVSAPADAASADEKRLARRNGAINWAPNPNVKCSTAAGGGWSGDAAAVARDTEAKRASWAAEMAALRSVSSVPATAGTAVVRVVTAAAASRPHSATVGSATTSWAARQARLHLHAESSAAKPTSREDDVEPSLTTGSSRMDKANDPVEVPVYMVPTAPSKTTSAPSTAPGASPLEAAAAAMTMPSARHATSAWTAQPAQTPPRSGRATTMPVASPVPVAASASLVAVLSPPTASSPVETAAALLATTVTSPLERAAASLAAAAAAPSSVKASVGGPAHATHTATTSPAVATPRRVIVSRKPATKVAAPVSKAAATVAKVTASSPKPVQRQVVHVRSAWGKPRKVTPKAGAPPAKAVTPRVVHVRSAWGPSRPSTASPRVPRASPTTVNAPVSGWATSGAPLMPSTSAPSPARSPVFASASMVRSAAPVAGVGKSADKIAMPSFVTAAASGTSSLGADADNMEAMPIALRTFVPPAVAAAFVGACLALSHASAVIGAGLPLN</sequence>
<protein>
    <submittedName>
        <fullName evidence="1">Uncharacterized protein</fullName>
    </submittedName>
</protein>